<keyword evidence="4" id="KW-0378">Hydrolase</keyword>
<feature type="region of interest" description="Disordered" evidence="1">
    <location>
        <begin position="1"/>
        <end position="20"/>
    </location>
</feature>
<keyword evidence="4" id="KW-0645">Protease</keyword>
<evidence type="ECO:0000256" key="2">
    <source>
        <dbReference type="SAM" id="SignalP"/>
    </source>
</evidence>
<dbReference type="Pfam" id="PF13688">
    <property type="entry name" value="Reprolysin_5"/>
    <property type="match status" value="1"/>
</dbReference>
<keyword evidence="4" id="KW-0482">Metalloprotease</keyword>
<keyword evidence="2" id="KW-0732">Signal</keyword>
<dbReference type="EMBL" id="JARUHG010000001">
    <property type="protein sequence ID" value="MDR0181694.1"/>
    <property type="molecule type" value="Genomic_DNA"/>
</dbReference>
<feature type="domain" description="Metalloprotease StcE beta-sandwich" evidence="3">
    <location>
        <begin position="256"/>
        <end position="326"/>
    </location>
</feature>
<feature type="domain" description="Metalloprotease StcE beta-sandwich" evidence="3">
    <location>
        <begin position="165"/>
        <end position="233"/>
    </location>
</feature>
<name>A0ABU1C939_9GAMM</name>
<keyword evidence="5" id="KW-1185">Reference proteome</keyword>
<organism evidence="4 5">
    <name type="scientific">Lysobacter arvi</name>
    <dbReference type="NCBI Taxonomy" id="3038776"/>
    <lineage>
        <taxon>Bacteria</taxon>
        <taxon>Pseudomonadati</taxon>
        <taxon>Pseudomonadota</taxon>
        <taxon>Gammaproteobacteria</taxon>
        <taxon>Lysobacterales</taxon>
        <taxon>Lysobacteraceae</taxon>
        <taxon>Lysobacter</taxon>
    </lineage>
</organism>
<dbReference type="InterPro" id="IPR024079">
    <property type="entry name" value="MetalloPept_cat_dom_sf"/>
</dbReference>
<dbReference type="GO" id="GO:0008237">
    <property type="term" value="F:metallopeptidase activity"/>
    <property type="evidence" value="ECO:0007669"/>
    <property type="project" value="UniProtKB-KW"/>
</dbReference>
<reference evidence="4 5" key="1">
    <citation type="submission" date="2023-04" db="EMBL/GenBank/DDBJ databases">
        <title>Lysobacter sp. strain UC isolated from soil sample.</title>
        <authorList>
            <person name="Choksket S."/>
            <person name="Harshvardhan F."/>
            <person name="Rana R."/>
            <person name="Patil P.B."/>
            <person name="Korpole S."/>
        </authorList>
    </citation>
    <scope>NUCLEOTIDE SEQUENCE [LARGE SCALE GENOMIC DNA]</scope>
    <source>
        <strain evidence="4 5">UC</strain>
    </source>
</reference>
<evidence type="ECO:0000313" key="5">
    <source>
        <dbReference type="Proteomes" id="UP001233535"/>
    </source>
</evidence>
<feature type="domain" description="Metalloprotease StcE beta-sandwich" evidence="3">
    <location>
        <begin position="351"/>
        <end position="419"/>
    </location>
</feature>
<dbReference type="SUPFAM" id="SSF55486">
    <property type="entry name" value="Metalloproteases ('zincins'), catalytic domain"/>
    <property type="match status" value="1"/>
</dbReference>
<protein>
    <submittedName>
        <fullName evidence="4">Zinc-dependent metalloprotease family protein</fullName>
    </submittedName>
</protein>
<dbReference type="RefSeq" id="WP_309260874.1">
    <property type="nucleotide sequence ID" value="NZ_JARUHG010000001.1"/>
</dbReference>
<sequence>MRQHVVRGSTPAHRRESLSPLTGLPMKNALTAVLALMCAVAFSAHAQDASLTPNQIGGGALPNGYDRIAFTLYDGNYAPTVFLPSNPRDRSVVVLRTQASYGVDLDASRTDLAVGKLALARNVSYTLQFSASTGRWTMSGDGVSHFTPLGQGAAIPDNPRRIAYYSMADGNWVPTVTLPGAADDGTVLVVRSTATYGAQIAPTHQLFANTTAIRTGDSYTFVYRQAQSAWALASAPVRRLIDKQIVSGVPSPTTPRTLIEFWDGNWTDTIRLPALAGDRDRITVRSQATWPSRIDNANVNFPGTMRLSRGDEYQFTYLASIGRWEMTAHPSSTYRAGELTASNGVLPAITHPRTTVDFSDGNYVATLTLPSAHRPGDRVVVRTSATYGFAVVADGLTVPVTTGEIVSFAADADNRWQKETRTIDLLMLYSDKASAKLGDNAMRARLIEGLGLTNDALENSRANFRFRSVGLRQVPARSTWTDLGHPLSELRADPTVQGWRNQSHADGLYYEGTENGCGLAWLSADAYSMIASGAIGCGTTVMRHELGHNMGLDHSAGHVYPGTIMAGNQMPFFAAPYLLAEDGLPLTPSGGWNEVATMNARSAAVAAFR</sequence>
<feature type="domain" description="Metalloprotease StcE beta-sandwich" evidence="3">
    <location>
        <begin position="68"/>
        <end position="138"/>
    </location>
</feature>
<evidence type="ECO:0000256" key="1">
    <source>
        <dbReference type="SAM" id="MobiDB-lite"/>
    </source>
</evidence>
<dbReference type="Pfam" id="PF20944">
    <property type="entry name" value="StcE_b-sandwich"/>
    <property type="match status" value="4"/>
</dbReference>
<gene>
    <name evidence="4" type="ORF">P8609_01755</name>
</gene>
<accession>A0ABU1C939</accession>
<dbReference type="InterPro" id="IPR048990">
    <property type="entry name" value="StcE_b-sandwich"/>
</dbReference>
<dbReference type="Gene3D" id="3.40.390.10">
    <property type="entry name" value="Collagenase (Catalytic Domain)"/>
    <property type="match status" value="1"/>
</dbReference>
<dbReference type="Proteomes" id="UP001233535">
    <property type="component" value="Unassembled WGS sequence"/>
</dbReference>
<evidence type="ECO:0000313" key="4">
    <source>
        <dbReference type="EMBL" id="MDR0181694.1"/>
    </source>
</evidence>
<evidence type="ECO:0000259" key="3">
    <source>
        <dbReference type="Pfam" id="PF20944"/>
    </source>
</evidence>
<dbReference type="Gene3D" id="2.60.120.1230">
    <property type="match status" value="4"/>
</dbReference>
<feature type="chain" id="PRO_5047178925" evidence="2">
    <location>
        <begin position="47"/>
        <end position="609"/>
    </location>
</feature>
<feature type="signal peptide" evidence="2">
    <location>
        <begin position="1"/>
        <end position="46"/>
    </location>
</feature>
<proteinExistence type="predicted"/>
<comment type="caution">
    <text evidence="4">The sequence shown here is derived from an EMBL/GenBank/DDBJ whole genome shotgun (WGS) entry which is preliminary data.</text>
</comment>